<proteinExistence type="predicted"/>
<dbReference type="AlphaFoldDB" id="A0A6A1VBW0"/>
<feature type="region of interest" description="Disordered" evidence="1">
    <location>
        <begin position="363"/>
        <end position="388"/>
    </location>
</feature>
<keyword evidence="3" id="KW-1185">Reference proteome</keyword>
<evidence type="ECO:0000313" key="3">
    <source>
        <dbReference type="Proteomes" id="UP000516437"/>
    </source>
</evidence>
<protein>
    <submittedName>
        <fullName evidence="2">Uncharacterized protein</fullName>
    </submittedName>
</protein>
<name>A0A6A1VBW0_9ROSI</name>
<accession>A0A6A1VBW0</accession>
<feature type="compositionally biased region" description="Basic residues" evidence="1">
    <location>
        <begin position="375"/>
        <end position="386"/>
    </location>
</feature>
<dbReference type="Proteomes" id="UP000516437">
    <property type="component" value="Chromosome 6"/>
</dbReference>
<evidence type="ECO:0000313" key="2">
    <source>
        <dbReference type="EMBL" id="KAB1210015.1"/>
    </source>
</evidence>
<comment type="caution">
    <text evidence="2">The sequence shown here is derived from an EMBL/GenBank/DDBJ whole genome shotgun (WGS) entry which is preliminary data.</text>
</comment>
<dbReference type="PANTHER" id="PTHR32387">
    <property type="entry name" value="WU:FJ29H11"/>
    <property type="match status" value="1"/>
</dbReference>
<feature type="region of interest" description="Disordered" evidence="1">
    <location>
        <begin position="413"/>
        <end position="434"/>
    </location>
</feature>
<evidence type="ECO:0000256" key="1">
    <source>
        <dbReference type="SAM" id="MobiDB-lite"/>
    </source>
</evidence>
<reference evidence="2 3" key="1">
    <citation type="journal article" date="2019" name="Plant Biotechnol. J.">
        <title>The red bayberry genome and genetic basis of sex determination.</title>
        <authorList>
            <person name="Jia H.M."/>
            <person name="Jia H.J."/>
            <person name="Cai Q.L."/>
            <person name="Wang Y."/>
            <person name="Zhao H.B."/>
            <person name="Yang W.F."/>
            <person name="Wang G.Y."/>
            <person name="Li Y.H."/>
            <person name="Zhan D.L."/>
            <person name="Shen Y.T."/>
            <person name="Niu Q.F."/>
            <person name="Chang L."/>
            <person name="Qiu J."/>
            <person name="Zhao L."/>
            <person name="Xie H.B."/>
            <person name="Fu W.Y."/>
            <person name="Jin J."/>
            <person name="Li X.W."/>
            <person name="Jiao Y."/>
            <person name="Zhou C.C."/>
            <person name="Tu T."/>
            <person name="Chai C.Y."/>
            <person name="Gao J.L."/>
            <person name="Fan L.J."/>
            <person name="van de Weg E."/>
            <person name="Wang J.Y."/>
            <person name="Gao Z.S."/>
        </authorList>
    </citation>
    <scope>NUCLEOTIDE SEQUENCE [LARGE SCALE GENOMIC DNA]</scope>
    <source>
        <tissue evidence="2">Leaves</tissue>
    </source>
</reference>
<sequence>MPAFWNILGSARKQGVSLHNLSSHGKYILSSSFDKQEYDHILSFLGVEPVNDEWYAKCIQGSNLVSGVSEDVYLDILLFLADNCIYACTQRIGDKTVSLSRYSRDVSWLIDWSKEFRCAANQFFMPGNTQEAIRLFSKKATLLQWLQDYVEVGYVDVYDYAVHLSKSINADRKLAIAFVHFLYHSLLKNHMSKGNPLDDLCGIMPLVDSYGNVITERKVVLVPASGSKWVALIGSNPWRGEGYVELGEEYLYPGLFAGEFTSAGQLLEFLTTHVAASDIPYVSPPNAAIPAVSAHLVVVLNFKLLNGLLQQRHRLQGVKSASRKHKVFRGTDGRWIHIDIAAGVGSEEDMECCQTNEGACGTDSGNRSGAMGQRIGKRSRGRKNKATKASVMKDTFLAMTEVCKARTKHTLAKMDTSLPSGEGSSRPSGNSNAHYPSVRECIEICK</sequence>
<organism evidence="2 3">
    <name type="scientific">Morella rubra</name>
    <name type="common">Chinese bayberry</name>
    <dbReference type="NCBI Taxonomy" id="262757"/>
    <lineage>
        <taxon>Eukaryota</taxon>
        <taxon>Viridiplantae</taxon>
        <taxon>Streptophyta</taxon>
        <taxon>Embryophyta</taxon>
        <taxon>Tracheophyta</taxon>
        <taxon>Spermatophyta</taxon>
        <taxon>Magnoliopsida</taxon>
        <taxon>eudicotyledons</taxon>
        <taxon>Gunneridae</taxon>
        <taxon>Pentapetalae</taxon>
        <taxon>rosids</taxon>
        <taxon>fabids</taxon>
        <taxon>Fagales</taxon>
        <taxon>Myricaceae</taxon>
        <taxon>Morella</taxon>
    </lineage>
</organism>
<gene>
    <name evidence="2" type="ORF">CJ030_MR6G023564</name>
</gene>
<dbReference type="InterPro" id="IPR052957">
    <property type="entry name" value="Auxin_embryo_med"/>
</dbReference>
<dbReference type="PANTHER" id="PTHR32387:SF3">
    <property type="entry name" value="ATP_DNA BINDING PROTEIN"/>
    <property type="match status" value="1"/>
</dbReference>
<feature type="compositionally biased region" description="Polar residues" evidence="1">
    <location>
        <begin position="417"/>
        <end position="434"/>
    </location>
</feature>
<dbReference type="OrthoDB" id="1262810at2759"/>
<dbReference type="EMBL" id="RXIC02000024">
    <property type="protein sequence ID" value="KAB1210015.1"/>
    <property type="molecule type" value="Genomic_DNA"/>
</dbReference>